<sequence>MTTPPVSNPHVAGVSTLHFGDVPQHVLVTGGTGFVGRHLVQALRADGHAVTVWTRDAASAAKHFAAAVRCVQRLDDIPASPAVDVVVNLAGARIVGRRWTHARQAALMKSRVGLTDALVDWIGRRAVKPWLMLSGSAVGYYGVQPQGNATVLTESSPPQSIFMSRLCQAWEASAHAAATHGVRVACLRFGMVLGHGGALPGLLLPVKMGVGGRLGTGRQWLSWIHLMDLLGGMAHVWGEAMAPSAPTEAQAWNFTAPETLSQESLMRTAADVLHRPFWLPTPAAPVRLLLGEQADVLLEGQRVAPARLLDTGFRFRFPDARSALQDLC</sequence>
<protein>
    <submittedName>
        <fullName evidence="4">TIGR01777 family protein</fullName>
    </submittedName>
</protein>
<proteinExistence type="inferred from homology"/>
<dbReference type="OrthoDB" id="9801773at2"/>
<dbReference type="InterPro" id="IPR036291">
    <property type="entry name" value="NAD(P)-bd_dom_sf"/>
</dbReference>
<gene>
    <name evidence="4" type="ORF">EAH82_09035</name>
</gene>
<dbReference type="NCBIfam" id="TIGR01777">
    <property type="entry name" value="yfcH"/>
    <property type="match status" value="1"/>
</dbReference>
<dbReference type="RefSeq" id="WP_140840914.1">
    <property type="nucleotide sequence ID" value="NZ_RCZI01000002.1"/>
</dbReference>
<reference evidence="4 5" key="1">
    <citation type="journal article" date="2019" name="Environ. Microbiol.">
        <title>Species interactions and distinct microbial communities in high Arctic permafrost affected cryosols are associated with the CH4 and CO2 gas fluxes.</title>
        <authorList>
            <person name="Altshuler I."/>
            <person name="Hamel J."/>
            <person name="Turney S."/>
            <person name="Magnuson E."/>
            <person name="Levesque R."/>
            <person name="Greer C."/>
            <person name="Whyte L.G."/>
        </authorList>
    </citation>
    <scope>NUCLEOTIDE SEQUENCE [LARGE SCALE GENOMIC DNA]</scope>
    <source>
        <strain evidence="4 5">S06.C</strain>
    </source>
</reference>
<dbReference type="PANTHER" id="PTHR11092:SF0">
    <property type="entry name" value="EPIMERASE FAMILY PROTEIN SDR39U1"/>
    <property type="match status" value="1"/>
</dbReference>
<dbReference type="Pfam" id="PF08338">
    <property type="entry name" value="DUF1731"/>
    <property type="match status" value="1"/>
</dbReference>
<accession>A0A502DWZ9</accession>
<evidence type="ECO:0000313" key="5">
    <source>
        <dbReference type="Proteomes" id="UP000319212"/>
    </source>
</evidence>
<dbReference type="InterPro" id="IPR001509">
    <property type="entry name" value="Epimerase_deHydtase"/>
</dbReference>
<name>A0A502DWZ9_9BURK</name>
<dbReference type="Pfam" id="PF01370">
    <property type="entry name" value="Epimerase"/>
    <property type="match status" value="1"/>
</dbReference>
<feature type="domain" description="NAD-dependent epimerase/dehydratase" evidence="2">
    <location>
        <begin position="26"/>
        <end position="236"/>
    </location>
</feature>
<evidence type="ECO:0000259" key="3">
    <source>
        <dbReference type="Pfam" id="PF08338"/>
    </source>
</evidence>
<dbReference type="Gene3D" id="3.40.50.720">
    <property type="entry name" value="NAD(P)-binding Rossmann-like Domain"/>
    <property type="match status" value="1"/>
</dbReference>
<dbReference type="Proteomes" id="UP000319212">
    <property type="component" value="Unassembled WGS sequence"/>
</dbReference>
<dbReference type="EMBL" id="RCZI01000002">
    <property type="protein sequence ID" value="TPG28912.1"/>
    <property type="molecule type" value="Genomic_DNA"/>
</dbReference>
<evidence type="ECO:0000256" key="1">
    <source>
        <dbReference type="ARBA" id="ARBA00009353"/>
    </source>
</evidence>
<evidence type="ECO:0000313" key="4">
    <source>
        <dbReference type="EMBL" id="TPG28912.1"/>
    </source>
</evidence>
<evidence type="ECO:0000259" key="2">
    <source>
        <dbReference type="Pfam" id="PF01370"/>
    </source>
</evidence>
<dbReference type="SUPFAM" id="SSF51735">
    <property type="entry name" value="NAD(P)-binding Rossmann-fold domains"/>
    <property type="match status" value="1"/>
</dbReference>
<dbReference type="InterPro" id="IPR013549">
    <property type="entry name" value="DUF1731"/>
</dbReference>
<comment type="similarity">
    <text evidence="1">Belongs to the NAD(P)-dependent epimerase/dehydratase family. SDR39U1 subfamily.</text>
</comment>
<organism evidence="4 5">
    <name type="scientific">Variovorax guangxiensis</name>
    <dbReference type="NCBI Taxonomy" id="1775474"/>
    <lineage>
        <taxon>Bacteria</taxon>
        <taxon>Pseudomonadati</taxon>
        <taxon>Pseudomonadota</taxon>
        <taxon>Betaproteobacteria</taxon>
        <taxon>Burkholderiales</taxon>
        <taxon>Comamonadaceae</taxon>
        <taxon>Variovorax</taxon>
    </lineage>
</organism>
<feature type="domain" description="DUF1731" evidence="3">
    <location>
        <begin position="281"/>
        <end position="327"/>
    </location>
</feature>
<dbReference type="AlphaFoldDB" id="A0A502DWZ9"/>
<comment type="caution">
    <text evidence="4">The sequence shown here is derived from an EMBL/GenBank/DDBJ whole genome shotgun (WGS) entry which is preliminary data.</text>
</comment>
<dbReference type="PANTHER" id="PTHR11092">
    <property type="entry name" value="SUGAR NUCLEOTIDE EPIMERASE RELATED"/>
    <property type="match status" value="1"/>
</dbReference>
<dbReference type="InterPro" id="IPR010099">
    <property type="entry name" value="SDR39U1"/>
</dbReference>